<name>A0A5B7GND8_PORTR</name>
<feature type="region of interest" description="Disordered" evidence="1">
    <location>
        <begin position="89"/>
        <end position="109"/>
    </location>
</feature>
<evidence type="ECO:0000313" key="2">
    <source>
        <dbReference type="EMBL" id="MPC58064.1"/>
    </source>
</evidence>
<proteinExistence type="predicted"/>
<gene>
    <name evidence="2" type="ORF">E2C01_052059</name>
</gene>
<accession>A0A5B7GND8</accession>
<protein>
    <submittedName>
        <fullName evidence="2">Uncharacterized protein</fullName>
    </submittedName>
</protein>
<comment type="caution">
    <text evidence="2">The sequence shown here is derived from an EMBL/GenBank/DDBJ whole genome shotgun (WGS) entry which is preliminary data.</text>
</comment>
<keyword evidence="3" id="KW-1185">Reference proteome</keyword>
<evidence type="ECO:0000313" key="3">
    <source>
        <dbReference type="Proteomes" id="UP000324222"/>
    </source>
</evidence>
<dbReference type="EMBL" id="VSRR010015338">
    <property type="protein sequence ID" value="MPC58064.1"/>
    <property type="molecule type" value="Genomic_DNA"/>
</dbReference>
<dbReference type="AlphaFoldDB" id="A0A5B7GND8"/>
<dbReference type="Proteomes" id="UP000324222">
    <property type="component" value="Unassembled WGS sequence"/>
</dbReference>
<organism evidence="2 3">
    <name type="scientific">Portunus trituberculatus</name>
    <name type="common">Swimming crab</name>
    <name type="synonym">Neptunus trituberculatus</name>
    <dbReference type="NCBI Taxonomy" id="210409"/>
    <lineage>
        <taxon>Eukaryota</taxon>
        <taxon>Metazoa</taxon>
        <taxon>Ecdysozoa</taxon>
        <taxon>Arthropoda</taxon>
        <taxon>Crustacea</taxon>
        <taxon>Multicrustacea</taxon>
        <taxon>Malacostraca</taxon>
        <taxon>Eumalacostraca</taxon>
        <taxon>Eucarida</taxon>
        <taxon>Decapoda</taxon>
        <taxon>Pleocyemata</taxon>
        <taxon>Brachyura</taxon>
        <taxon>Eubrachyura</taxon>
        <taxon>Portunoidea</taxon>
        <taxon>Portunidae</taxon>
        <taxon>Portuninae</taxon>
        <taxon>Portunus</taxon>
    </lineage>
</organism>
<sequence length="109" mass="12317">MHSPLSKYKYRTMNQRTTRLALAPLTYAILLSLSSEFEQGKSGHRFDVRTEFTSKPIGSGKLTKPPALSDTHMFWWLVQGPRHRAIKTEPGHGASLAYHPSRHDAGLKM</sequence>
<reference evidence="2 3" key="1">
    <citation type="submission" date="2019-05" db="EMBL/GenBank/DDBJ databases">
        <title>Another draft genome of Portunus trituberculatus and its Hox gene families provides insights of decapod evolution.</title>
        <authorList>
            <person name="Jeong J.-H."/>
            <person name="Song I."/>
            <person name="Kim S."/>
            <person name="Choi T."/>
            <person name="Kim D."/>
            <person name="Ryu S."/>
            <person name="Kim W."/>
        </authorList>
    </citation>
    <scope>NUCLEOTIDE SEQUENCE [LARGE SCALE GENOMIC DNA]</scope>
    <source>
        <tissue evidence="2">Muscle</tissue>
    </source>
</reference>
<evidence type="ECO:0000256" key="1">
    <source>
        <dbReference type="SAM" id="MobiDB-lite"/>
    </source>
</evidence>